<evidence type="ECO:0000313" key="1">
    <source>
        <dbReference type="EMBL" id="AMC99497.1"/>
    </source>
</evidence>
<dbReference type="Gene3D" id="2.40.100.20">
    <property type="match status" value="1"/>
</dbReference>
<keyword evidence="2" id="KW-1185">Reference proteome</keyword>
<protein>
    <recommendedName>
        <fullName evidence="3">Cyclophilin-like superfamily protein</fullName>
    </recommendedName>
</protein>
<gene>
    <name evidence="1" type="ORF">LOKO_00401</name>
</gene>
<dbReference type="STRING" id="507626.LOKO_00401"/>
<dbReference type="EMBL" id="CP014226">
    <property type="protein sequence ID" value="AMC99497.1"/>
    <property type="molecule type" value="Genomic_DNA"/>
</dbReference>
<accession>A0A120JVK9</accession>
<dbReference type="SUPFAM" id="SSF50891">
    <property type="entry name" value="Cyclophilin-like"/>
    <property type="match status" value="1"/>
</dbReference>
<dbReference type="Pfam" id="PF12903">
    <property type="entry name" value="DUF3830"/>
    <property type="match status" value="1"/>
</dbReference>
<name>A0A120JVK9_9GAMM</name>
<dbReference type="Proteomes" id="UP000063387">
    <property type="component" value="Chromosome"/>
</dbReference>
<proteinExistence type="predicted"/>
<dbReference type="OrthoDB" id="5518270at2"/>
<sequence length="152" mass="16863">MSRPQPEESSVRLRLVSNDLEFLAELRPDAPHSVAAFLALLPWETQLVHVRWSGEGVWIPLGEKDFALPWENTTRYPSPGDVLFYPGGYSETEILLAYGACSFASKLGPIAGNHFMSFVEGLEQLPELGRRCLWQGAQPLIITTHPTTGASR</sequence>
<dbReference type="RefSeq" id="WP_066444393.1">
    <property type="nucleotide sequence ID" value="NZ_CP014226.1"/>
</dbReference>
<dbReference type="KEGG" id="hco:LOKO_00401"/>
<dbReference type="InterPro" id="IPR029000">
    <property type="entry name" value="Cyclophilin-like_dom_sf"/>
</dbReference>
<dbReference type="PATRIC" id="fig|507626.3.peg.398"/>
<evidence type="ECO:0000313" key="2">
    <source>
        <dbReference type="Proteomes" id="UP000063387"/>
    </source>
</evidence>
<organism evidence="1 2">
    <name type="scientific">Halomonas chromatireducens</name>
    <dbReference type="NCBI Taxonomy" id="507626"/>
    <lineage>
        <taxon>Bacteria</taxon>
        <taxon>Pseudomonadati</taxon>
        <taxon>Pseudomonadota</taxon>
        <taxon>Gammaproteobacteria</taxon>
        <taxon>Oceanospirillales</taxon>
        <taxon>Halomonadaceae</taxon>
        <taxon>Halomonas</taxon>
    </lineage>
</organism>
<reference evidence="1 2" key="2">
    <citation type="submission" date="2016-02" db="EMBL/GenBank/DDBJ databases">
        <authorList>
            <person name="Wen L."/>
            <person name="He K."/>
            <person name="Yang H."/>
        </authorList>
    </citation>
    <scope>NUCLEOTIDE SEQUENCE [LARGE SCALE GENOMIC DNA]</scope>
    <source>
        <strain evidence="1 2">AGD 8-3</strain>
    </source>
</reference>
<dbReference type="AlphaFoldDB" id="A0A120JVK9"/>
<dbReference type="InterPro" id="IPR024532">
    <property type="entry name" value="DUF3830"/>
</dbReference>
<reference evidence="1 2" key="1">
    <citation type="journal article" date="2016" name="Genome Announc.">
        <title>Draft Genome Sequence of 'Halomonas chromatireducens' Strain AGD 8-3, a Haloalkaliphilic Chromate- and Selenite-Reducing Gammaproteobacterium.</title>
        <authorList>
            <person name="Sharko F.S."/>
            <person name="Shapovalova A.A."/>
            <person name="Tsygankova S.V."/>
            <person name="Komova A.V."/>
            <person name="Boulygina E.S."/>
            <person name="Teslyuk A.B."/>
            <person name="Gotovtsev P.M."/>
            <person name="Namsaraev Z.B."/>
            <person name="Khijniak T.V."/>
            <person name="Nedoluzhko A.V."/>
            <person name="Vasilov R.G."/>
        </authorList>
    </citation>
    <scope>NUCLEOTIDE SEQUENCE [LARGE SCALE GENOMIC DNA]</scope>
    <source>
        <strain evidence="1 2">AGD 8-3</strain>
    </source>
</reference>
<evidence type="ECO:0008006" key="3">
    <source>
        <dbReference type="Google" id="ProtNLM"/>
    </source>
</evidence>